<evidence type="ECO:0000313" key="2">
    <source>
        <dbReference type="EMBL" id="CAE6442082.1"/>
    </source>
</evidence>
<organism evidence="2 3">
    <name type="scientific">Rhizoctonia solani</name>
    <dbReference type="NCBI Taxonomy" id="456999"/>
    <lineage>
        <taxon>Eukaryota</taxon>
        <taxon>Fungi</taxon>
        <taxon>Dikarya</taxon>
        <taxon>Basidiomycota</taxon>
        <taxon>Agaricomycotina</taxon>
        <taxon>Agaricomycetes</taxon>
        <taxon>Cantharellales</taxon>
        <taxon>Ceratobasidiaceae</taxon>
        <taxon>Rhizoctonia</taxon>
    </lineage>
</organism>
<protein>
    <submittedName>
        <fullName evidence="2">Uncharacterized protein</fullName>
    </submittedName>
</protein>
<feature type="compositionally biased region" description="Basic and acidic residues" evidence="1">
    <location>
        <begin position="308"/>
        <end position="323"/>
    </location>
</feature>
<feature type="compositionally biased region" description="Polar residues" evidence="1">
    <location>
        <begin position="207"/>
        <end position="217"/>
    </location>
</feature>
<dbReference type="AlphaFoldDB" id="A0A8H3AWF1"/>
<dbReference type="Proteomes" id="UP000663888">
    <property type="component" value="Unassembled WGS sequence"/>
</dbReference>
<dbReference type="EMBL" id="CAJMWX010000994">
    <property type="protein sequence ID" value="CAE6442082.1"/>
    <property type="molecule type" value="Genomic_DNA"/>
</dbReference>
<sequence length="430" mass="48392">MEQLIYCHKKYQRVLEHGHLFGNKHGCYFNPYSRSAINKKKCTRIDKPPGFQIGRGGPGSVPIHEAIGLRDDYDYRLDIGKALRKALILFKPQNLNLKPNQQLTYKHYGLSRRAKINNYMYKCFLFLYHFCNKSGEDSWALIALASSIFASNSAYIKTTDSTKANVYLKRNASGPQGEGKGEGEDDNNEDDEEVNDNRYEGDYLVNTYGNHKTQGAGSSTRSSTTTNKRARPSEPDSKSRRNDKNPHPSKKQRSESEERSSSPVPLPPQPTNADIRRANKVVAQERARDKALGASRDRAGAKPSAPPKGKEKEKEERDRSRLDHKSKRGHRKEVEVQDEDEDEGEDEEPVQLVFKKVRRVDSGLSSPEPEPAPKKSTKAPPKPSTKATKKTPAKGTSKGKSAKGKDLSPEPVEDFESEPEPVKQRRRPHI</sequence>
<dbReference type="OrthoDB" id="3219854at2759"/>
<gene>
    <name evidence="2" type="ORF">RDB_LOCUS52188</name>
</gene>
<proteinExistence type="predicted"/>
<comment type="caution">
    <text evidence="2">The sequence shown here is derived from an EMBL/GenBank/DDBJ whole genome shotgun (WGS) entry which is preliminary data.</text>
</comment>
<feature type="region of interest" description="Disordered" evidence="1">
    <location>
        <begin position="167"/>
        <end position="195"/>
    </location>
</feature>
<evidence type="ECO:0000313" key="3">
    <source>
        <dbReference type="Proteomes" id="UP000663888"/>
    </source>
</evidence>
<accession>A0A8H3AWF1</accession>
<reference evidence="2" key="1">
    <citation type="submission" date="2021-01" db="EMBL/GenBank/DDBJ databases">
        <authorList>
            <person name="Kaushik A."/>
        </authorList>
    </citation>
    <scope>NUCLEOTIDE SEQUENCE</scope>
    <source>
        <strain evidence="2">AG4-R118</strain>
    </source>
</reference>
<name>A0A8H3AWF1_9AGAM</name>
<feature type="region of interest" description="Disordered" evidence="1">
    <location>
        <begin position="207"/>
        <end position="430"/>
    </location>
</feature>
<feature type="compositionally biased region" description="Basic and acidic residues" evidence="1">
    <location>
        <begin position="231"/>
        <end position="260"/>
    </location>
</feature>
<feature type="compositionally biased region" description="Acidic residues" evidence="1">
    <location>
        <begin position="336"/>
        <end position="349"/>
    </location>
</feature>
<feature type="compositionally biased region" description="Basic and acidic residues" evidence="1">
    <location>
        <begin position="283"/>
        <end position="300"/>
    </location>
</feature>
<evidence type="ECO:0000256" key="1">
    <source>
        <dbReference type="SAM" id="MobiDB-lite"/>
    </source>
</evidence>
<feature type="compositionally biased region" description="Acidic residues" evidence="1">
    <location>
        <begin position="183"/>
        <end position="194"/>
    </location>
</feature>